<dbReference type="GO" id="GO:0044539">
    <property type="term" value="P:long-chain fatty acid import into cell"/>
    <property type="evidence" value="ECO:0007669"/>
    <property type="project" value="TreeGrafter"/>
</dbReference>
<evidence type="ECO:0000313" key="8">
    <source>
        <dbReference type="Proteomes" id="UP000594262"/>
    </source>
</evidence>
<dbReference type="InterPro" id="IPR042099">
    <property type="entry name" value="ANL_N_sf"/>
</dbReference>
<dbReference type="GO" id="GO:0005886">
    <property type="term" value="C:plasma membrane"/>
    <property type="evidence" value="ECO:0007669"/>
    <property type="project" value="TreeGrafter"/>
</dbReference>
<dbReference type="InterPro" id="IPR000873">
    <property type="entry name" value="AMP-dep_synth/lig_dom"/>
</dbReference>
<dbReference type="Gene3D" id="3.30.300.30">
    <property type="match status" value="1"/>
</dbReference>
<keyword evidence="2" id="KW-0436">Ligase</keyword>
<sequence length="637" mass="72904">MVSIKMMLILSVIAILTSIFGFTNTILTTMTLLLITNYQRLPVMIYCLPRELKFLSKIIRMVINLKKLQRKPLCELFANIAKKYPDKIAIIDAETDQSLTFNEFLKLTHKIANFFQANGFTKGDNVAIMLPNQIEYIPMYLGLSSISVSAAFININQVGETLKHSLNVMEFKAIIYHTDLEETLRNLNLVDNDSGKLFFTFGEKSNSKNNLELLLKNVSSDLPQIDYGISPDYPVAYVFTSGTTGHPKPAVMARKKFTAGYLIFRYLTSIDTNDIVYNTLPMYHTSGSLIFFAGTILCGSTMVFRKKFSASKFLEDCRKYNVTYVGYIGEMMRYLLAQPEKEIDRQHHIKKIVGNGLRRSLFTQLRSRFNIEHIYEFYGATESNVGFINDDNTDGAVGFLFKCFPFLNLKTLVKIDQNTGELIRDDNGFCIECEPGEPGTMVGLINNNQPYYGYVQKNDSVKKVARNVFQSGDSYFMTGDLLMTDQFGYLYFLDRLGDTFRWKGENVSTVEIENIVSSSFESYTHCIVYGQAIPGYEGRAGMVYINDPSINLRMINTVFNDNWKHNLPSYALPVFVRVGNEMQVTSTFKYQKEQLKKEGFDLEYLMDDEKIFFLFGDSYVEFDELLFQDLKDGKIIL</sequence>
<comment type="similarity">
    <text evidence="1">Belongs to the ATP-dependent AMP-binding enzyme family.</text>
</comment>
<dbReference type="PANTHER" id="PTHR43107">
    <property type="entry name" value="LONG-CHAIN FATTY ACID TRANSPORT PROTEIN"/>
    <property type="match status" value="1"/>
</dbReference>
<evidence type="ECO:0000256" key="4">
    <source>
        <dbReference type="ARBA" id="ARBA00041297"/>
    </source>
</evidence>
<evidence type="ECO:0000259" key="6">
    <source>
        <dbReference type="Pfam" id="PF00501"/>
    </source>
</evidence>
<evidence type="ECO:0000256" key="2">
    <source>
        <dbReference type="ARBA" id="ARBA00022598"/>
    </source>
</evidence>
<dbReference type="Pfam" id="PF00501">
    <property type="entry name" value="AMP-binding"/>
    <property type="match status" value="1"/>
</dbReference>
<name>A0A7M5XAX1_9CNID</name>
<proteinExistence type="inferred from homology"/>
<dbReference type="GO" id="GO:0005324">
    <property type="term" value="F:long-chain fatty acid transmembrane transporter activity"/>
    <property type="evidence" value="ECO:0007669"/>
    <property type="project" value="TreeGrafter"/>
</dbReference>
<dbReference type="PANTHER" id="PTHR43107:SF22">
    <property type="entry name" value="VERY LONG-CHAIN ACYL-COA SYNTHETASE"/>
    <property type="match status" value="1"/>
</dbReference>
<dbReference type="GO" id="GO:0005789">
    <property type="term" value="C:endoplasmic reticulum membrane"/>
    <property type="evidence" value="ECO:0007669"/>
    <property type="project" value="TreeGrafter"/>
</dbReference>
<evidence type="ECO:0000256" key="3">
    <source>
        <dbReference type="ARBA" id="ARBA00036527"/>
    </source>
</evidence>
<dbReference type="SUPFAM" id="SSF56801">
    <property type="entry name" value="Acetyl-CoA synthetase-like"/>
    <property type="match status" value="1"/>
</dbReference>
<reference evidence="7" key="1">
    <citation type="submission" date="2021-01" db="UniProtKB">
        <authorList>
            <consortium name="EnsemblMetazoa"/>
        </authorList>
    </citation>
    <scope>IDENTIFICATION</scope>
</reference>
<accession>A0A7M5XAX1</accession>
<keyword evidence="8" id="KW-1185">Reference proteome</keyword>
<dbReference type="AlphaFoldDB" id="A0A7M5XAX1"/>
<protein>
    <recommendedName>
        <fullName evidence="4">Long-chain-fatty-acid--CoA ligase</fullName>
    </recommendedName>
</protein>
<evidence type="ECO:0000256" key="5">
    <source>
        <dbReference type="ARBA" id="ARBA00048666"/>
    </source>
</evidence>
<comment type="catalytic activity">
    <reaction evidence="5">
        <text>tetracosanoate + ATP + CoA = tetracosanoyl-CoA + AMP + diphosphate</text>
        <dbReference type="Rhea" id="RHEA:33639"/>
        <dbReference type="ChEBI" id="CHEBI:30616"/>
        <dbReference type="ChEBI" id="CHEBI:31014"/>
        <dbReference type="ChEBI" id="CHEBI:33019"/>
        <dbReference type="ChEBI" id="CHEBI:57287"/>
        <dbReference type="ChEBI" id="CHEBI:65052"/>
        <dbReference type="ChEBI" id="CHEBI:456215"/>
    </reaction>
    <physiologicalReaction direction="left-to-right" evidence="5">
        <dbReference type="Rhea" id="RHEA:33640"/>
    </physiologicalReaction>
</comment>
<comment type="catalytic activity">
    <reaction evidence="3">
        <text>a very long-chain fatty acid + ATP + CoA = a very long-chain fatty acyl-CoA + AMP + diphosphate</text>
        <dbReference type="Rhea" id="RHEA:54536"/>
        <dbReference type="ChEBI" id="CHEBI:30616"/>
        <dbReference type="ChEBI" id="CHEBI:33019"/>
        <dbReference type="ChEBI" id="CHEBI:57287"/>
        <dbReference type="ChEBI" id="CHEBI:58950"/>
        <dbReference type="ChEBI" id="CHEBI:138261"/>
        <dbReference type="ChEBI" id="CHEBI:456215"/>
    </reaction>
    <physiologicalReaction direction="left-to-right" evidence="3">
        <dbReference type="Rhea" id="RHEA:54537"/>
    </physiologicalReaction>
</comment>
<feature type="domain" description="AMP-dependent synthetase/ligase" evidence="6">
    <location>
        <begin position="79"/>
        <end position="424"/>
    </location>
</feature>
<dbReference type="Gene3D" id="3.40.50.12780">
    <property type="entry name" value="N-terminal domain of ligase-like"/>
    <property type="match status" value="1"/>
</dbReference>
<organism evidence="7 8">
    <name type="scientific">Clytia hemisphaerica</name>
    <dbReference type="NCBI Taxonomy" id="252671"/>
    <lineage>
        <taxon>Eukaryota</taxon>
        <taxon>Metazoa</taxon>
        <taxon>Cnidaria</taxon>
        <taxon>Hydrozoa</taxon>
        <taxon>Hydroidolina</taxon>
        <taxon>Leptothecata</taxon>
        <taxon>Obeliida</taxon>
        <taxon>Clytiidae</taxon>
        <taxon>Clytia</taxon>
    </lineage>
</organism>
<dbReference type="InterPro" id="IPR045851">
    <property type="entry name" value="AMP-bd_C_sf"/>
</dbReference>
<dbReference type="OrthoDB" id="288590at2759"/>
<dbReference type="Proteomes" id="UP000594262">
    <property type="component" value="Unplaced"/>
</dbReference>
<dbReference type="InterPro" id="IPR020845">
    <property type="entry name" value="AMP-binding_CS"/>
</dbReference>
<dbReference type="GO" id="GO:0004467">
    <property type="term" value="F:long-chain fatty acid-CoA ligase activity"/>
    <property type="evidence" value="ECO:0007669"/>
    <property type="project" value="TreeGrafter"/>
</dbReference>
<dbReference type="PROSITE" id="PS00455">
    <property type="entry name" value="AMP_BINDING"/>
    <property type="match status" value="1"/>
</dbReference>
<dbReference type="EnsemblMetazoa" id="CLYHEMT020456.1">
    <property type="protein sequence ID" value="CLYHEMP020456.1"/>
    <property type="gene ID" value="CLYHEMG020456"/>
</dbReference>
<evidence type="ECO:0000256" key="1">
    <source>
        <dbReference type="ARBA" id="ARBA00006432"/>
    </source>
</evidence>
<evidence type="ECO:0000313" key="7">
    <source>
        <dbReference type="EnsemblMetazoa" id="CLYHEMP020456.1"/>
    </source>
</evidence>